<comment type="caution">
    <text evidence="2">The sequence shown here is derived from an EMBL/GenBank/DDBJ whole genome shotgun (WGS) entry which is preliminary data.</text>
</comment>
<keyword evidence="1" id="KW-0732">Signal</keyword>
<proteinExistence type="predicted"/>
<dbReference type="RefSeq" id="WP_132108245.1">
    <property type="nucleotide sequence ID" value="NZ_SMFO01000001.1"/>
</dbReference>
<feature type="chain" id="PRO_5020511330" description="Lipoprotein" evidence="1">
    <location>
        <begin position="22"/>
        <end position="242"/>
    </location>
</feature>
<dbReference type="AlphaFoldDB" id="A0A4R5D3V7"/>
<dbReference type="EMBL" id="SMFO01000001">
    <property type="protein sequence ID" value="TDE06181.1"/>
    <property type="molecule type" value="Genomic_DNA"/>
</dbReference>
<feature type="signal peptide" evidence="1">
    <location>
        <begin position="1"/>
        <end position="21"/>
    </location>
</feature>
<evidence type="ECO:0000313" key="2">
    <source>
        <dbReference type="EMBL" id="TDE06181.1"/>
    </source>
</evidence>
<evidence type="ECO:0000256" key="1">
    <source>
        <dbReference type="SAM" id="SignalP"/>
    </source>
</evidence>
<dbReference type="PROSITE" id="PS51257">
    <property type="entry name" value="PROKAR_LIPOPROTEIN"/>
    <property type="match status" value="1"/>
</dbReference>
<reference evidence="2 3" key="1">
    <citation type="submission" date="2019-03" db="EMBL/GenBank/DDBJ databases">
        <title>Flavobacterium TSA-D2 sp. nov., isolated from arctic soil.</title>
        <authorList>
            <person name="Chaudhary D.K."/>
        </authorList>
    </citation>
    <scope>NUCLEOTIDE SEQUENCE [LARGE SCALE GENOMIC DNA]</scope>
    <source>
        <strain evidence="2 3">TSA-D2</strain>
    </source>
</reference>
<sequence length="242" mass="28059">MKKYFYLLVVLIIASSCQVNETIYLNEDGSGTIEVVQLRDEHSYMQLVGGNYSREEKFVDTTYAFKDYITKYSDNYSRLPAFEKAIFNKFKDIKVYIKKSSYEKEFRTVISQKFGTIEAVPDLYKTENYASDLAHNYALSAEEHYYAVSYSFDGTIFRRIVSITDSVQLQKEQSKISEIKKQFSTAKISQSYVLNYHFLRKIKSVSNPNAKISEDRKALKIEFLLGDCLQNPEITALEVVLE</sequence>
<protein>
    <recommendedName>
        <fullName evidence="4">Lipoprotein</fullName>
    </recommendedName>
</protein>
<accession>A0A4R5D3V7</accession>
<name>A0A4R5D3V7_9FLAO</name>
<evidence type="ECO:0008006" key="4">
    <source>
        <dbReference type="Google" id="ProtNLM"/>
    </source>
</evidence>
<keyword evidence="3" id="KW-1185">Reference proteome</keyword>
<gene>
    <name evidence="2" type="ORF">E0F98_00745</name>
</gene>
<dbReference type="Proteomes" id="UP000294597">
    <property type="component" value="Unassembled WGS sequence"/>
</dbReference>
<evidence type="ECO:0000313" key="3">
    <source>
        <dbReference type="Proteomes" id="UP000294597"/>
    </source>
</evidence>
<organism evidence="2 3">
    <name type="scientific">Flavobacterium hiemivividum</name>
    <dbReference type="NCBI Taxonomy" id="2541734"/>
    <lineage>
        <taxon>Bacteria</taxon>
        <taxon>Pseudomonadati</taxon>
        <taxon>Bacteroidota</taxon>
        <taxon>Flavobacteriia</taxon>
        <taxon>Flavobacteriales</taxon>
        <taxon>Flavobacteriaceae</taxon>
        <taxon>Flavobacterium</taxon>
    </lineage>
</organism>